<dbReference type="GO" id="GO:0009279">
    <property type="term" value="C:cell outer membrane"/>
    <property type="evidence" value="ECO:0007669"/>
    <property type="project" value="UniProtKB-SubCell"/>
</dbReference>
<dbReference type="PANTHER" id="PTHR35093:SF8">
    <property type="entry name" value="OUTER MEMBRANE PROTEIN NMB0088-RELATED"/>
    <property type="match status" value="1"/>
</dbReference>
<feature type="signal peptide" evidence="8">
    <location>
        <begin position="1"/>
        <end position="22"/>
    </location>
</feature>
<comment type="subcellular location">
    <subcellularLocation>
        <location evidence="1">Cell outer membrane</location>
        <topology evidence="1">Multi-pass membrane protein</topology>
    </subcellularLocation>
</comment>
<keyword evidence="6" id="KW-0472">Membrane</keyword>
<evidence type="ECO:0000256" key="7">
    <source>
        <dbReference type="ARBA" id="ARBA00023237"/>
    </source>
</evidence>
<accession>A0A1B7I0F5</accession>
<evidence type="ECO:0000256" key="5">
    <source>
        <dbReference type="ARBA" id="ARBA00022729"/>
    </source>
</evidence>
<dbReference type="AlphaFoldDB" id="A0A1B7I0F5"/>
<dbReference type="Proteomes" id="UP000078286">
    <property type="component" value="Unassembled WGS sequence"/>
</dbReference>
<dbReference type="GO" id="GO:0015483">
    <property type="term" value="F:long-chain fatty acid transporting porin activity"/>
    <property type="evidence" value="ECO:0007669"/>
    <property type="project" value="TreeGrafter"/>
</dbReference>
<keyword evidence="10" id="KW-1185">Reference proteome</keyword>
<dbReference type="PANTHER" id="PTHR35093">
    <property type="entry name" value="OUTER MEMBRANE PROTEIN NMB0088-RELATED"/>
    <property type="match status" value="1"/>
</dbReference>
<dbReference type="PATRIC" id="fig|1354255.3.peg.329"/>
<evidence type="ECO:0000256" key="3">
    <source>
        <dbReference type="ARBA" id="ARBA00022452"/>
    </source>
</evidence>
<comment type="caution">
    <text evidence="9">The sequence shown here is derived from an EMBL/GenBank/DDBJ whole genome shotgun (WGS) entry which is preliminary data.</text>
</comment>
<feature type="chain" id="PRO_5008593635" evidence="8">
    <location>
        <begin position="23"/>
        <end position="396"/>
    </location>
</feature>
<evidence type="ECO:0000256" key="1">
    <source>
        <dbReference type="ARBA" id="ARBA00004571"/>
    </source>
</evidence>
<keyword evidence="4" id="KW-0812">Transmembrane</keyword>
<evidence type="ECO:0000313" key="9">
    <source>
        <dbReference type="EMBL" id="OAT21460.1"/>
    </source>
</evidence>
<dbReference type="EMBL" id="LXEO01000006">
    <property type="protein sequence ID" value="OAT21460.1"/>
    <property type="molecule type" value="Genomic_DNA"/>
</dbReference>
<dbReference type="RefSeq" id="WP_064553331.1">
    <property type="nucleotide sequence ID" value="NZ_LXEO01000006.1"/>
</dbReference>
<keyword evidence="5 8" id="KW-0732">Signal</keyword>
<evidence type="ECO:0000256" key="6">
    <source>
        <dbReference type="ARBA" id="ARBA00023136"/>
    </source>
</evidence>
<reference evidence="9 10" key="1">
    <citation type="submission" date="2016-04" db="EMBL/GenBank/DDBJ databases">
        <title>ATOL: Assembling a taxonomically balanced genome-scale reconstruction of the evolutionary history of the Enterobacteriaceae.</title>
        <authorList>
            <person name="Plunkett G.III."/>
            <person name="Neeno-Eckwall E.C."/>
            <person name="Glasner J.D."/>
            <person name="Perna N.T."/>
        </authorList>
    </citation>
    <scope>NUCLEOTIDE SEQUENCE [LARGE SCALE GENOMIC DNA]</scope>
    <source>
        <strain evidence="9 10">ATCC 51607</strain>
    </source>
</reference>
<evidence type="ECO:0000256" key="2">
    <source>
        <dbReference type="ARBA" id="ARBA00008163"/>
    </source>
</evidence>
<dbReference type="InterPro" id="IPR005017">
    <property type="entry name" value="OMPP1/FadL/TodX"/>
</dbReference>
<dbReference type="SUPFAM" id="SSF56935">
    <property type="entry name" value="Porins"/>
    <property type="match status" value="1"/>
</dbReference>
<evidence type="ECO:0000256" key="4">
    <source>
        <dbReference type="ARBA" id="ARBA00022692"/>
    </source>
</evidence>
<dbReference type="Gene3D" id="2.40.160.60">
    <property type="entry name" value="Outer membrane protein transport protein (OMPP1/FadL/TodX)"/>
    <property type="match status" value="1"/>
</dbReference>
<protein>
    <submittedName>
        <fullName evidence="9">Long-chain fatty acid transport protein</fullName>
    </submittedName>
</protein>
<comment type="similarity">
    <text evidence="2">Belongs to the OmpP1/FadL family.</text>
</comment>
<proteinExistence type="inferred from homology"/>
<organism evidence="9 10">
    <name type="scientific">Buttiauxella noackiae ATCC 51607</name>
    <dbReference type="NCBI Taxonomy" id="1354255"/>
    <lineage>
        <taxon>Bacteria</taxon>
        <taxon>Pseudomonadati</taxon>
        <taxon>Pseudomonadota</taxon>
        <taxon>Gammaproteobacteria</taxon>
        <taxon>Enterobacterales</taxon>
        <taxon>Enterobacteriaceae</taxon>
        <taxon>Buttiauxella</taxon>
    </lineage>
</organism>
<dbReference type="Pfam" id="PF03349">
    <property type="entry name" value="Toluene_X"/>
    <property type="match status" value="1"/>
</dbReference>
<gene>
    <name evidence="9" type="ORF">M979_0319</name>
</gene>
<evidence type="ECO:0000313" key="10">
    <source>
        <dbReference type="Proteomes" id="UP000078286"/>
    </source>
</evidence>
<keyword evidence="7" id="KW-0998">Cell outer membrane</keyword>
<evidence type="ECO:0000256" key="8">
    <source>
        <dbReference type="SAM" id="SignalP"/>
    </source>
</evidence>
<name>A0A1B7I0F5_9ENTR</name>
<sequence length="396" mass="43006">MKKTLINTTCGLAFVFSVQAYASGLYLYEVGTEDVGLAGAGQAARAQDAGTIVSNPAGLTRLQGDHLTLGGQALYGDAHYNLDGNGKGPGNVIGWFPGASSFLSHSINDDVKIGLGMYGNYGLGLHFDDWAGSQLIKDSTLIALTFQPVIAWKIGDKWSIGGGPGINYGLFSLKRDTADGEQKSDDHDWALNGKLGLMFELSDMTRFGITYTSKTKYDFDVKTDATLNRLPGSPTYSLPLGAAVQTPQQLMFSAFHQMNSQWALLADLGWQDWSAYSGSETSVASRPLQSKDRLKDTWHTALGVQFQATPDLRLNSGIAYDSSFYKNQDDTSITMPSGDAWRWGVGAQYQLTKQSSFGGAFEYMSMQSSTVSDSVLGGTYDHPKLYFFTANYSYSF</sequence>
<keyword evidence="3" id="KW-1134">Transmembrane beta strand</keyword>